<gene>
    <name evidence="1" type="ORF">GCM10022222_41360</name>
</gene>
<reference evidence="2" key="1">
    <citation type="journal article" date="2019" name="Int. J. Syst. Evol. Microbiol.">
        <title>The Global Catalogue of Microorganisms (GCM) 10K type strain sequencing project: providing services to taxonomists for standard genome sequencing and annotation.</title>
        <authorList>
            <consortium name="The Broad Institute Genomics Platform"/>
            <consortium name="The Broad Institute Genome Sequencing Center for Infectious Disease"/>
            <person name="Wu L."/>
            <person name="Ma J."/>
        </authorList>
    </citation>
    <scope>NUCLEOTIDE SEQUENCE [LARGE SCALE GENOMIC DNA]</scope>
    <source>
        <strain evidence="2">JCM 16898</strain>
    </source>
</reference>
<sequence length="75" mass="7680">MMTSGAITYQIQCVIVLLSRVCGNGDRERIVPVALPGRAPGGSPVRGGRCAGDMAVTSDFVPAFTSGLPWSGSSP</sequence>
<name>A0ABP6WLK1_9PSEU</name>
<evidence type="ECO:0000313" key="1">
    <source>
        <dbReference type="EMBL" id="GAA3553348.1"/>
    </source>
</evidence>
<keyword evidence="2" id="KW-1185">Reference proteome</keyword>
<proteinExistence type="predicted"/>
<dbReference type="Proteomes" id="UP001500689">
    <property type="component" value="Unassembled WGS sequence"/>
</dbReference>
<accession>A0ABP6WLK1</accession>
<evidence type="ECO:0000313" key="2">
    <source>
        <dbReference type="Proteomes" id="UP001500689"/>
    </source>
</evidence>
<dbReference type="EMBL" id="BAAAZN010000008">
    <property type="protein sequence ID" value="GAA3553348.1"/>
    <property type="molecule type" value="Genomic_DNA"/>
</dbReference>
<comment type="caution">
    <text evidence="1">The sequence shown here is derived from an EMBL/GenBank/DDBJ whole genome shotgun (WGS) entry which is preliminary data.</text>
</comment>
<organism evidence="1 2">
    <name type="scientific">Amycolatopsis ultiminotia</name>
    <dbReference type="NCBI Taxonomy" id="543629"/>
    <lineage>
        <taxon>Bacteria</taxon>
        <taxon>Bacillati</taxon>
        <taxon>Actinomycetota</taxon>
        <taxon>Actinomycetes</taxon>
        <taxon>Pseudonocardiales</taxon>
        <taxon>Pseudonocardiaceae</taxon>
        <taxon>Amycolatopsis</taxon>
    </lineage>
</organism>
<protein>
    <submittedName>
        <fullName evidence="1">Uncharacterized protein</fullName>
    </submittedName>
</protein>